<evidence type="ECO:0000256" key="2">
    <source>
        <dbReference type="ARBA" id="ARBA00023157"/>
    </source>
</evidence>
<dbReference type="Gene3D" id="2.60.120.200">
    <property type="match status" value="2"/>
</dbReference>
<evidence type="ECO:0000256" key="3">
    <source>
        <dbReference type="SAM" id="MobiDB-lite"/>
    </source>
</evidence>
<dbReference type="InterPro" id="IPR013320">
    <property type="entry name" value="ConA-like_dom_sf"/>
</dbReference>
<accession>A0ABP4RWX0</accession>
<dbReference type="EMBL" id="BAAANY010000003">
    <property type="protein sequence ID" value="GAA1663445.1"/>
    <property type="molecule type" value="Genomic_DNA"/>
</dbReference>
<organism evidence="5 6">
    <name type="scientific">Fodinicola feengrottensis</name>
    <dbReference type="NCBI Taxonomy" id="435914"/>
    <lineage>
        <taxon>Bacteria</taxon>
        <taxon>Bacillati</taxon>
        <taxon>Actinomycetota</taxon>
        <taxon>Actinomycetes</taxon>
        <taxon>Mycobacteriales</taxon>
        <taxon>Fodinicola</taxon>
    </lineage>
</organism>
<dbReference type="Proteomes" id="UP001500618">
    <property type="component" value="Unassembled WGS sequence"/>
</dbReference>
<gene>
    <name evidence="5" type="ORF">GCM10009765_11180</name>
</gene>
<evidence type="ECO:0000259" key="4">
    <source>
        <dbReference type="SMART" id="SM00560"/>
    </source>
</evidence>
<name>A0ABP4RWX0_9ACTN</name>
<feature type="domain" description="LamG-like jellyroll fold" evidence="4">
    <location>
        <begin position="891"/>
        <end position="1044"/>
    </location>
</feature>
<evidence type="ECO:0000313" key="5">
    <source>
        <dbReference type="EMBL" id="GAA1663445.1"/>
    </source>
</evidence>
<sequence length="1054" mass="109291">MTANPSGSFTLTENARPVRVHRGTSWVPVDLTLVRAGDGSVSAAAAPTSVVFSGGGSGPLVRIGTGTANVALSWPGGSLPAPSLSGDMATYPNVLPDVDLRLTADVDGYTEVLVVKTLTAASNPALKALRFGLAATGVSTVKDRAGDIDFRDGNGNVVFHAPTPTMWDSPSAPSKQSPTATDPPATEPDRVAMGVDVSASALTITPNQAMLTGTGTQFPVYLDPSVSAGRRAWTSVWAKFPTTSYWNSSENVARVGHVSEQGDVETNRSFFWLATDPVNGKHILSATLRVTNAYSYSCTARPVDLWLTGAITSSTTWNSQPSWMRKLGSVNAAKGYDSSCPAGELEYNALSAIQQQAAAGWPGVTVGLRAADESDSYGWKKFTASNTAIVIEYNTVPAAPTSMSVSENKPCVIGADRPTIGTATPTVYATMRDADAGQNLRARFQWWTTNSVLKGEYLTSLQNPVNTVFQAQVPAGMYADGGDISWRVRAEDGTDVGPFSTWCEYHVDATHPEHSPTVASTQFPTGGQLGNGVGRTGTFTFGPNGEVGVVRYAYAVNSTTMDVNRSVPATGLGMFGALAYTPTTHRDNFLMVWTLDAANNPSPPTQYFFVVDEPTPVSGQWLLNDGSGSTAADSSAGGGHPLSLPASGTSWAAGREAGGVAFAGGVATTGGSVVDSAKPVTVSAWVSLSNVSVSSAVVGLGGSRTTALSLQYAAGSHSWVLRSTSADTDTATVTSATGGPAPVAGVWTHLVGLYDPGADGAAQLRLYVNGVLAGSAAVSAVWTAGGGVRVGGDLQAGANVLLLQGSVDDVRVWDRVLTDAEIAASATEAVLVGRWGFDEGTGSTAADASGYGKAATLSNAAWIERPPGFALDANGTNSFAATSGSVLRTDGSYTVTAWARLANASKFAGVVSQDGSVSSGFILQYEQDTNQWSYVIPTKDATSPPLVRVNSSAPAFDAGGPLEWVFLTVVYDAPHKQLRLYVNGNTTPDTNGNGGPTVMPAPATMWNATGSLHIGASRYNSVVTNYWPGQIDDVRAYSGVLTDDQIYGIFTGSA</sequence>
<dbReference type="InterPro" id="IPR006558">
    <property type="entry name" value="LamG-like"/>
</dbReference>
<protein>
    <submittedName>
        <fullName evidence="5">LamG domain-containing protein</fullName>
    </submittedName>
</protein>
<feature type="region of interest" description="Disordered" evidence="3">
    <location>
        <begin position="163"/>
        <end position="188"/>
    </location>
</feature>
<evidence type="ECO:0000256" key="1">
    <source>
        <dbReference type="ARBA" id="ARBA00022729"/>
    </source>
</evidence>
<evidence type="ECO:0000313" key="6">
    <source>
        <dbReference type="Proteomes" id="UP001500618"/>
    </source>
</evidence>
<reference evidence="6" key="1">
    <citation type="journal article" date="2019" name="Int. J. Syst. Evol. Microbiol.">
        <title>The Global Catalogue of Microorganisms (GCM) 10K type strain sequencing project: providing services to taxonomists for standard genome sequencing and annotation.</title>
        <authorList>
            <consortium name="The Broad Institute Genomics Platform"/>
            <consortium name="The Broad Institute Genome Sequencing Center for Infectious Disease"/>
            <person name="Wu L."/>
            <person name="Ma J."/>
        </authorList>
    </citation>
    <scope>NUCLEOTIDE SEQUENCE [LARGE SCALE GENOMIC DNA]</scope>
    <source>
        <strain evidence="6">JCM 14718</strain>
    </source>
</reference>
<dbReference type="SMART" id="SM00560">
    <property type="entry name" value="LamGL"/>
    <property type="match status" value="2"/>
</dbReference>
<feature type="domain" description="LamG-like jellyroll fold" evidence="4">
    <location>
        <begin position="678"/>
        <end position="820"/>
    </location>
</feature>
<comment type="caution">
    <text evidence="5">The sequence shown here is derived from an EMBL/GenBank/DDBJ whole genome shotgun (WGS) entry which is preliminary data.</text>
</comment>
<keyword evidence="1" id="KW-0732">Signal</keyword>
<proteinExistence type="predicted"/>
<dbReference type="InterPro" id="IPR042837">
    <property type="entry name" value="PTX3"/>
</dbReference>
<dbReference type="PANTHER" id="PTHR46943">
    <property type="entry name" value="PENTRAXIN-RELATED PROTEIN PTX3"/>
    <property type="match status" value="1"/>
</dbReference>
<feature type="compositionally biased region" description="Polar residues" evidence="3">
    <location>
        <begin position="166"/>
        <end position="177"/>
    </location>
</feature>
<keyword evidence="6" id="KW-1185">Reference proteome</keyword>
<dbReference type="PANTHER" id="PTHR46943:SF1">
    <property type="entry name" value="PENTRAXIN-RELATED PROTEIN PTX3"/>
    <property type="match status" value="1"/>
</dbReference>
<dbReference type="Pfam" id="PF13385">
    <property type="entry name" value="Laminin_G_3"/>
    <property type="match status" value="2"/>
</dbReference>
<keyword evidence="2" id="KW-1015">Disulfide bond</keyword>
<dbReference type="SUPFAM" id="SSF49899">
    <property type="entry name" value="Concanavalin A-like lectins/glucanases"/>
    <property type="match status" value="2"/>
</dbReference>